<dbReference type="GO" id="GO:0016020">
    <property type="term" value="C:membrane"/>
    <property type="evidence" value="ECO:0007669"/>
    <property type="project" value="TreeGrafter"/>
</dbReference>
<proteinExistence type="predicted"/>
<evidence type="ECO:0000313" key="6">
    <source>
        <dbReference type="Proteomes" id="UP000270296"/>
    </source>
</evidence>
<keyword evidence="2 4" id="KW-0732">Signal</keyword>
<dbReference type="InterPro" id="IPR003591">
    <property type="entry name" value="Leu-rich_rpt_typical-subtyp"/>
</dbReference>
<evidence type="ECO:0000256" key="2">
    <source>
        <dbReference type="ARBA" id="ARBA00022729"/>
    </source>
</evidence>
<keyword evidence="3" id="KW-0677">Repeat</keyword>
<feature type="signal peptide" evidence="4">
    <location>
        <begin position="1"/>
        <end position="32"/>
    </location>
</feature>
<name>A0A183J041_9BILA</name>
<dbReference type="PANTHER" id="PTHR24364">
    <property type="entry name" value="LP06937P"/>
    <property type="match status" value="1"/>
</dbReference>
<dbReference type="Pfam" id="PF00560">
    <property type="entry name" value="LRR_1"/>
    <property type="match status" value="2"/>
</dbReference>
<keyword evidence="1" id="KW-0433">Leucine-rich repeat</keyword>
<dbReference type="Pfam" id="PF13855">
    <property type="entry name" value="LRR_8"/>
    <property type="match status" value="1"/>
</dbReference>
<dbReference type="EMBL" id="UZAM01012484">
    <property type="protein sequence ID" value="VDP22072.1"/>
    <property type="molecule type" value="Genomic_DNA"/>
</dbReference>
<dbReference type="SMART" id="SM00369">
    <property type="entry name" value="LRR_TYP"/>
    <property type="match status" value="5"/>
</dbReference>
<dbReference type="InterPro" id="IPR032675">
    <property type="entry name" value="LRR_dom_sf"/>
</dbReference>
<dbReference type="AlphaFoldDB" id="A0A183J041"/>
<dbReference type="Proteomes" id="UP000270296">
    <property type="component" value="Unassembled WGS sequence"/>
</dbReference>
<dbReference type="InterPro" id="IPR052286">
    <property type="entry name" value="Wnt_signaling_inhibitor"/>
</dbReference>
<organism evidence="7">
    <name type="scientific">Soboliphyme baturini</name>
    <dbReference type="NCBI Taxonomy" id="241478"/>
    <lineage>
        <taxon>Eukaryota</taxon>
        <taxon>Metazoa</taxon>
        <taxon>Ecdysozoa</taxon>
        <taxon>Nematoda</taxon>
        <taxon>Enoplea</taxon>
        <taxon>Dorylaimia</taxon>
        <taxon>Dioctophymatida</taxon>
        <taxon>Dioctophymatoidea</taxon>
        <taxon>Soboliphymatidae</taxon>
        <taxon>Soboliphyme</taxon>
    </lineage>
</organism>
<evidence type="ECO:0000313" key="7">
    <source>
        <dbReference type="WBParaSite" id="SBAD_0000957001-mRNA-1"/>
    </source>
</evidence>
<dbReference type="SUPFAM" id="SSF52058">
    <property type="entry name" value="L domain-like"/>
    <property type="match status" value="1"/>
</dbReference>
<dbReference type="WBParaSite" id="SBAD_0000957001-mRNA-1">
    <property type="protein sequence ID" value="SBAD_0000957001-mRNA-1"/>
    <property type="gene ID" value="SBAD_0000957001"/>
</dbReference>
<dbReference type="Gene3D" id="3.80.10.10">
    <property type="entry name" value="Ribonuclease Inhibitor"/>
    <property type="match status" value="1"/>
</dbReference>
<accession>A0A183J041</accession>
<dbReference type="PANTHER" id="PTHR24364:SF18">
    <property type="entry name" value="LP06937P"/>
    <property type="match status" value="1"/>
</dbReference>
<evidence type="ECO:0000256" key="4">
    <source>
        <dbReference type="SAM" id="SignalP"/>
    </source>
</evidence>
<feature type="chain" id="PRO_5043140332" evidence="4">
    <location>
        <begin position="33"/>
        <end position="359"/>
    </location>
</feature>
<evidence type="ECO:0000256" key="3">
    <source>
        <dbReference type="ARBA" id="ARBA00022737"/>
    </source>
</evidence>
<gene>
    <name evidence="5" type="ORF">SBAD_LOCUS9239</name>
</gene>
<reference evidence="7" key="1">
    <citation type="submission" date="2016-06" db="UniProtKB">
        <authorList>
            <consortium name="WormBaseParasite"/>
        </authorList>
    </citation>
    <scope>IDENTIFICATION</scope>
</reference>
<dbReference type="OrthoDB" id="1574204at2759"/>
<sequence>MTRRVVIVLCRRISVHLLWLALKMVYVSPSSSAVSGAANAVVSAGVGGGNRGGVFQVDNGCTDVLPPPCRCTKTSVECINGQFTDTDIFLQISSVHFPQLQLVIFEGNNFVNLPSHMFGPSTSHVHLRSLNLSANYFVVVSENAFHGMRALQTLDLSDNEIILRDSNKDMFKQVPHLKNLLLRKAFRYPVNVTHQMNLLKTILNNANLTDLEHLDLSWNSLDWFPEKLPCSLPRLRHLNLANNNLKTFNFAWRCLQQLTFLALADKLPSSCTISLRMNPFACDCRSATYIEWLKVTDRVRDVRFLKCYSPQPSVYLTPLVEVNTRKLVCNLSDAAAATESIVTANLPVMLAVVCFLFNP</sequence>
<keyword evidence="6" id="KW-1185">Reference proteome</keyword>
<evidence type="ECO:0000256" key="1">
    <source>
        <dbReference type="ARBA" id="ARBA00022614"/>
    </source>
</evidence>
<protein>
    <submittedName>
        <fullName evidence="7">LRRCT domain-containing protein</fullName>
    </submittedName>
</protein>
<reference evidence="5 6" key="2">
    <citation type="submission" date="2018-11" db="EMBL/GenBank/DDBJ databases">
        <authorList>
            <consortium name="Pathogen Informatics"/>
        </authorList>
    </citation>
    <scope>NUCLEOTIDE SEQUENCE [LARGE SCALE GENOMIC DNA]</scope>
</reference>
<evidence type="ECO:0000313" key="5">
    <source>
        <dbReference type="EMBL" id="VDP22072.1"/>
    </source>
</evidence>
<dbReference type="InterPro" id="IPR001611">
    <property type="entry name" value="Leu-rich_rpt"/>
</dbReference>